<evidence type="ECO:0000256" key="1">
    <source>
        <dbReference type="SAM" id="Phobius"/>
    </source>
</evidence>
<reference evidence="2 3" key="1">
    <citation type="submission" date="2024-11" db="EMBL/GenBank/DDBJ databases">
        <authorList>
            <person name="Heng Y.C."/>
            <person name="Lim A.C.H."/>
            <person name="Lee J.K.Y."/>
            <person name="Kittelmann S."/>
        </authorList>
    </citation>
    <scope>NUCLEOTIDE SEQUENCE [LARGE SCALE GENOMIC DNA]</scope>
    <source>
        <strain evidence="2 3">WILCCON 0202</strain>
    </source>
</reference>
<dbReference type="Proteomes" id="UP001623661">
    <property type="component" value="Unassembled WGS sequence"/>
</dbReference>
<evidence type="ECO:0000313" key="2">
    <source>
        <dbReference type="EMBL" id="MFL0269478.1"/>
    </source>
</evidence>
<feature type="transmembrane region" description="Helical" evidence="1">
    <location>
        <begin position="6"/>
        <end position="26"/>
    </location>
</feature>
<dbReference type="EMBL" id="JBJHZY010000003">
    <property type="protein sequence ID" value="MFL0269478.1"/>
    <property type="molecule type" value="Genomic_DNA"/>
</dbReference>
<feature type="transmembrane region" description="Helical" evidence="1">
    <location>
        <begin position="69"/>
        <end position="92"/>
    </location>
</feature>
<gene>
    <name evidence="2" type="ORF">ACJDUH_15420</name>
</gene>
<protein>
    <submittedName>
        <fullName evidence="2">Uncharacterized protein</fullName>
    </submittedName>
</protein>
<dbReference type="RefSeq" id="WP_406766099.1">
    <property type="nucleotide sequence ID" value="NZ_JBJHZY010000003.1"/>
</dbReference>
<evidence type="ECO:0000313" key="3">
    <source>
        <dbReference type="Proteomes" id="UP001623661"/>
    </source>
</evidence>
<proteinExistence type="predicted"/>
<keyword evidence="1" id="KW-0812">Transmembrane</keyword>
<name>A0ABW8TWG8_9CLOT</name>
<feature type="transmembrane region" description="Helical" evidence="1">
    <location>
        <begin position="38"/>
        <end position="63"/>
    </location>
</feature>
<accession>A0ABW8TWG8</accession>
<organism evidence="2 3">
    <name type="scientific">Candidatus Clostridium radicumherbarum</name>
    <dbReference type="NCBI Taxonomy" id="3381662"/>
    <lineage>
        <taxon>Bacteria</taxon>
        <taxon>Bacillati</taxon>
        <taxon>Bacillota</taxon>
        <taxon>Clostridia</taxon>
        <taxon>Eubacteriales</taxon>
        <taxon>Clostridiaceae</taxon>
        <taxon>Clostridium</taxon>
    </lineage>
</organism>
<keyword evidence="1" id="KW-0472">Membrane</keyword>
<comment type="caution">
    <text evidence="2">The sequence shown here is derived from an EMBL/GenBank/DDBJ whole genome shotgun (WGS) entry which is preliminary data.</text>
</comment>
<keyword evidence="3" id="KW-1185">Reference proteome</keyword>
<sequence length="106" mass="11854">MRNFLISAGADIVLILVSYFIFRSIISGPTRHRLYEKFLSSFAKFVILIFLAALIITGATALILYKTRYIQYINIAAPALVSILVGFIISTVPTRGIGDKERDKDK</sequence>
<keyword evidence="1" id="KW-1133">Transmembrane helix</keyword>